<organism evidence="1 2">
    <name type="scientific">Paenibacillus auburnensis</name>
    <dbReference type="NCBI Taxonomy" id="2905649"/>
    <lineage>
        <taxon>Bacteria</taxon>
        <taxon>Bacillati</taxon>
        <taxon>Bacillota</taxon>
        <taxon>Bacilli</taxon>
        <taxon>Bacillales</taxon>
        <taxon>Paenibacillaceae</taxon>
        <taxon>Paenibacillus</taxon>
    </lineage>
</organism>
<dbReference type="EMBL" id="CAKMMG010000001">
    <property type="protein sequence ID" value="CAH1193925.1"/>
    <property type="molecule type" value="Genomic_DNA"/>
</dbReference>
<protein>
    <submittedName>
        <fullName evidence="1">Uncharacterized protein</fullName>
    </submittedName>
</protein>
<accession>A0ABM9BUE0</accession>
<gene>
    <name evidence="1" type="ORF">PAECIP111892_01352</name>
</gene>
<proteinExistence type="predicted"/>
<dbReference type="Proteomes" id="UP000838324">
    <property type="component" value="Unassembled WGS sequence"/>
</dbReference>
<evidence type="ECO:0000313" key="2">
    <source>
        <dbReference type="Proteomes" id="UP000838324"/>
    </source>
</evidence>
<reference evidence="1" key="1">
    <citation type="submission" date="2022-01" db="EMBL/GenBank/DDBJ databases">
        <authorList>
            <person name="Criscuolo A."/>
        </authorList>
    </citation>
    <scope>NUCLEOTIDE SEQUENCE</scope>
    <source>
        <strain evidence="1">CIP111892</strain>
    </source>
</reference>
<sequence>MTNDRKRKLEKLLKDNKAKQAKKQLADDFKKYHDIDITDKEYIN</sequence>
<comment type="caution">
    <text evidence="1">The sequence shown here is derived from an EMBL/GenBank/DDBJ whole genome shotgun (WGS) entry which is preliminary data.</text>
</comment>
<keyword evidence="2" id="KW-1185">Reference proteome</keyword>
<evidence type="ECO:0000313" key="1">
    <source>
        <dbReference type="EMBL" id="CAH1193925.1"/>
    </source>
</evidence>
<dbReference type="RefSeq" id="WP_279306738.1">
    <property type="nucleotide sequence ID" value="NZ_CAKMMG010000001.1"/>
</dbReference>
<name>A0ABM9BUE0_9BACL</name>